<evidence type="ECO:0000259" key="1">
    <source>
        <dbReference type="Pfam" id="PF01471"/>
    </source>
</evidence>
<accession>B8I8H6</accession>
<dbReference type="InterPro" id="IPR009045">
    <property type="entry name" value="Zn_M74/Hedgehog-like"/>
</dbReference>
<sequence>MGSVKFKYTDETAVYPKLVNAVNILCAAKGQSCICTSGYRSLEKQKNVNAQSLQCHKGAYQKPDGSVWTNDGKCWAAAYGKSNHCYCIAMDITDSWFQALTNAELRKYGLVKPMSYEPWHVQLLEHNGINQKQKEAIRDSVLKGVNEEMEVKEFQSMAGLTADGVAGPKTKDKAKEILRVCQNILGNEYCTAEEVIKATQTNPARWLGLLKTVKYFDAFVMNIVKNMRGEK</sequence>
<dbReference type="InterPro" id="IPR036366">
    <property type="entry name" value="PGBDSf"/>
</dbReference>
<dbReference type="AlphaFoldDB" id="B8I8H6"/>
<reference evidence="2 3" key="1">
    <citation type="submission" date="2009-01" db="EMBL/GenBank/DDBJ databases">
        <title>Complete sequence of Clostridium cellulolyticum H10.</title>
        <authorList>
            <consortium name="US DOE Joint Genome Institute"/>
            <person name="Lucas S."/>
            <person name="Copeland A."/>
            <person name="Lapidus A."/>
            <person name="Glavina del Rio T."/>
            <person name="Dalin E."/>
            <person name="Tice H."/>
            <person name="Bruce D."/>
            <person name="Goodwin L."/>
            <person name="Pitluck S."/>
            <person name="Chertkov O."/>
            <person name="Saunders E."/>
            <person name="Brettin T."/>
            <person name="Detter J.C."/>
            <person name="Han C."/>
            <person name="Larimer F."/>
            <person name="Land M."/>
            <person name="Hauser L."/>
            <person name="Kyrpides N."/>
            <person name="Ivanova N."/>
            <person name="Zhou J."/>
            <person name="Richardson P."/>
        </authorList>
    </citation>
    <scope>NUCLEOTIDE SEQUENCE [LARGE SCALE GENOMIC DNA]</scope>
    <source>
        <strain evidence="3">ATCC 35319 / DSM 5812 / JCM 6584 / H10</strain>
    </source>
</reference>
<dbReference type="Proteomes" id="UP000001349">
    <property type="component" value="Chromosome"/>
</dbReference>
<dbReference type="STRING" id="394503.Ccel_0832"/>
<keyword evidence="3" id="KW-1185">Reference proteome</keyword>
<evidence type="ECO:0000313" key="3">
    <source>
        <dbReference type="Proteomes" id="UP000001349"/>
    </source>
</evidence>
<dbReference type="eggNOG" id="ENOG5033SRY">
    <property type="taxonomic scope" value="Bacteria"/>
</dbReference>
<dbReference type="HOGENOM" id="CLU_1183380_0_0_9"/>
<dbReference type="SUPFAM" id="SSF55166">
    <property type="entry name" value="Hedgehog/DD-peptidase"/>
    <property type="match status" value="1"/>
</dbReference>
<dbReference type="Gene3D" id="3.30.1380.10">
    <property type="match status" value="1"/>
</dbReference>
<dbReference type="KEGG" id="cce:Ccel_0832"/>
<keyword evidence="2" id="KW-0645">Protease</keyword>
<protein>
    <submittedName>
        <fullName evidence="2">Peptidase M15B and M15C DD-carboxypeptidase VanY/endolysin</fullName>
    </submittedName>
</protein>
<dbReference type="EMBL" id="CP001348">
    <property type="protein sequence ID" value="ACL75209.1"/>
    <property type="molecule type" value="Genomic_DNA"/>
</dbReference>
<gene>
    <name evidence="2" type="ordered locus">Ccel_0832</name>
</gene>
<organism evidence="2 3">
    <name type="scientific">Ruminiclostridium cellulolyticum (strain ATCC 35319 / DSM 5812 / JCM 6584 / H10)</name>
    <name type="common">Clostridium cellulolyticum</name>
    <dbReference type="NCBI Taxonomy" id="394503"/>
    <lineage>
        <taxon>Bacteria</taxon>
        <taxon>Bacillati</taxon>
        <taxon>Bacillota</taxon>
        <taxon>Clostridia</taxon>
        <taxon>Eubacteriales</taxon>
        <taxon>Oscillospiraceae</taxon>
        <taxon>Ruminiclostridium</taxon>
    </lineage>
</organism>
<dbReference type="GO" id="GO:0004180">
    <property type="term" value="F:carboxypeptidase activity"/>
    <property type="evidence" value="ECO:0007669"/>
    <property type="project" value="UniProtKB-KW"/>
</dbReference>
<dbReference type="OrthoDB" id="1738320at2"/>
<keyword evidence="2" id="KW-0378">Hydrolase</keyword>
<proteinExistence type="predicted"/>
<keyword evidence="2" id="KW-0121">Carboxypeptidase</keyword>
<name>B8I8H6_RUMCH</name>
<dbReference type="RefSeq" id="WP_015924369.1">
    <property type="nucleotide sequence ID" value="NC_011898.1"/>
</dbReference>
<feature type="domain" description="Peptidoglycan binding-like" evidence="1">
    <location>
        <begin position="151"/>
        <end position="172"/>
    </location>
</feature>
<dbReference type="InterPro" id="IPR002477">
    <property type="entry name" value="Peptidoglycan-bd-like"/>
</dbReference>
<evidence type="ECO:0000313" key="2">
    <source>
        <dbReference type="EMBL" id="ACL75209.1"/>
    </source>
</evidence>
<dbReference type="Pfam" id="PF01471">
    <property type="entry name" value="PG_binding_1"/>
    <property type="match status" value="1"/>
</dbReference>
<dbReference type="Gene3D" id="1.10.101.10">
    <property type="entry name" value="PGBD-like superfamily/PGBD"/>
    <property type="match status" value="1"/>
</dbReference>